<evidence type="ECO:0000256" key="2">
    <source>
        <dbReference type="ARBA" id="ARBA00022679"/>
    </source>
</evidence>
<keyword evidence="2 5" id="KW-0808">Transferase</keyword>
<dbReference type="EMBL" id="QKZQ01000002">
    <property type="protein sequence ID" value="PZX47337.1"/>
    <property type="molecule type" value="Genomic_DNA"/>
</dbReference>
<dbReference type="GO" id="GO:0003723">
    <property type="term" value="F:RNA binding"/>
    <property type="evidence" value="ECO:0007669"/>
    <property type="project" value="UniProtKB-UniRule"/>
</dbReference>
<comment type="caution">
    <text evidence="5">Lacks conserved residue(s) required for the propagation of feature annotation.</text>
</comment>
<dbReference type="SUPFAM" id="SSF53335">
    <property type="entry name" value="S-adenosyl-L-methionine-dependent methyltransferases"/>
    <property type="match status" value="1"/>
</dbReference>
<evidence type="ECO:0000313" key="8">
    <source>
        <dbReference type="Proteomes" id="UP000249364"/>
    </source>
</evidence>
<gene>
    <name evidence="7" type="ORF">LY56_00634</name>
</gene>
<protein>
    <submittedName>
        <fullName evidence="7">16S rRNA (Cytosine967-C5)-methyltransferase</fullName>
    </submittedName>
</protein>
<keyword evidence="3 5" id="KW-0949">S-adenosyl-L-methionine</keyword>
<dbReference type="InterPro" id="IPR049560">
    <property type="entry name" value="MeTrfase_RsmB-F_NOP2_cat"/>
</dbReference>
<keyword evidence="1 5" id="KW-0489">Methyltransferase</keyword>
<feature type="active site" description="Nucleophile" evidence="5">
    <location>
        <position position="337"/>
    </location>
</feature>
<comment type="caution">
    <text evidence="7">The sequence shown here is derived from an EMBL/GenBank/DDBJ whole genome shotgun (WGS) entry which is preliminary data.</text>
</comment>
<dbReference type="GO" id="GO:0001510">
    <property type="term" value="P:RNA methylation"/>
    <property type="evidence" value="ECO:0007669"/>
    <property type="project" value="InterPro"/>
</dbReference>
<dbReference type="Pfam" id="PF01189">
    <property type="entry name" value="Methyltr_RsmB-F"/>
    <property type="match status" value="1"/>
</dbReference>
<evidence type="ECO:0000256" key="1">
    <source>
        <dbReference type="ARBA" id="ARBA00022603"/>
    </source>
</evidence>
<feature type="domain" description="SAM-dependent MTase RsmB/NOP-type" evidence="6">
    <location>
        <begin position="136"/>
        <end position="385"/>
    </location>
</feature>
<evidence type="ECO:0000256" key="5">
    <source>
        <dbReference type="PROSITE-ProRule" id="PRU01023"/>
    </source>
</evidence>
<keyword evidence="4 5" id="KW-0694">RNA-binding</keyword>
<dbReference type="InterPro" id="IPR029063">
    <property type="entry name" value="SAM-dependent_MTases_sf"/>
</dbReference>
<dbReference type="InterPro" id="IPR001678">
    <property type="entry name" value="MeTrfase_RsmB-F_NOP2_dom"/>
</dbReference>
<dbReference type="GO" id="GO:0008173">
    <property type="term" value="F:RNA methyltransferase activity"/>
    <property type="evidence" value="ECO:0007669"/>
    <property type="project" value="InterPro"/>
</dbReference>
<feature type="binding site" evidence="5">
    <location>
        <position position="248"/>
    </location>
    <ligand>
        <name>S-adenosyl-L-methionine</name>
        <dbReference type="ChEBI" id="CHEBI:59789"/>
    </ligand>
</feature>
<dbReference type="OrthoDB" id="9810297at2"/>
<name>A0A2W7QUG3_9RHOB</name>
<comment type="similarity">
    <text evidence="5">Belongs to the class I-like SAM-binding methyltransferase superfamily. RsmB/NOP family.</text>
</comment>
<proteinExistence type="inferred from homology"/>
<organism evidence="7 8">
    <name type="scientific">Roseinatronobacter thiooxidans</name>
    <dbReference type="NCBI Taxonomy" id="121821"/>
    <lineage>
        <taxon>Bacteria</taxon>
        <taxon>Pseudomonadati</taxon>
        <taxon>Pseudomonadota</taxon>
        <taxon>Alphaproteobacteria</taxon>
        <taxon>Rhodobacterales</taxon>
        <taxon>Paracoccaceae</taxon>
        <taxon>Roseinatronobacter</taxon>
    </lineage>
</organism>
<dbReference type="Gene3D" id="3.40.50.150">
    <property type="entry name" value="Vaccinia Virus protein VP39"/>
    <property type="match status" value="1"/>
</dbReference>
<dbReference type="RefSeq" id="WP_071470382.1">
    <property type="nucleotide sequence ID" value="NZ_MEHT01000044.1"/>
</dbReference>
<evidence type="ECO:0000259" key="6">
    <source>
        <dbReference type="PROSITE" id="PS51686"/>
    </source>
</evidence>
<evidence type="ECO:0000256" key="3">
    <source>
        <dbReference type="ARBA" id="ARBA00022691"/>
    </source>
</evidence>
<evidence type="ECO:0000313" key="7">
    <source>
        <dbReference type="EMBL" id="PZX47337.1"/>
    </source>
</evidence>
<dbReference type="PANTHER" id="PTHR22807:SF53">
    <property type="entry name" value="RIBOSOMAL RNA SMALL SUBUNIT METHYLTRANSFERASE B-RELATED"/>
    <property type="match status" value="1"/>
</dbReference>
<dbReference type="Gene3D" id="3.30.70.1170">
    <property type="entry name" value="Sun protein, domain 3"/>
    <property type="match status" value="1"/>
</dbReference>
<dbReference type="PRINTS" id="PR02008">
    <property type="entry name" value="RCMTFAMILY"/>
</dbReference>
<evidence type="ECO:0000256" key="4">
    <source>
        <dbReference type="ARBA" id="ARBA00022884"/>
    </source>
</evidence>
<dbReference type="PROSITE" id="PS51686">
    <property type="entry name" value="SAM_MT_RSMB_NOP"/>
    <property type="match status" value="1"/>
</dbReference>
<keyword evidence="8" id="KW-1185">Reference proteome</keyword>
<dbReference type="STRING" id="121821.GCA_001870675_02590"/>
<dbReference type="Proteomes" id="UP000249364">
    <property type="component" value="Unassembled WGS sequence"/>
</dbReference>
<dbReference type="AlphaFoldDB" id="A0A2W7QUG3"/>
<dbReference type="InterPro" id="IPR054728">
    <property type="entry name" value="RsmB-like_ferredoxin"/>
</dbReference>
<sequence>MTPAARLQAAAEILDQTLNGMPAEQALTRWARNSRYAGSKDRAAVRDIVFDALRCKRSFAHLGGAETGRGLILGALRAQGQDPAAQFTGTGHAPAPLTPAEAAYTPPPMPQTVALDCPEWLAPQLDASLAAQFAPALQALRQRAPVFLRVNTARISRDQAIALLAQDGIEATLHPLAPTALEVKTNPRAIQQSKAYLDGLVELQDAASQAVIAALPPVQGKTVLDYCAGGGGKALALAALGALVTAHDANPARMQDIPPRAKRAQASITLSNRPEGQFDLVLTDVPCSGSGSWRRSPAGKWALTPEGLEKLHLIQAHILDKAKTHMRHDGYLAYVTCSMLASENHDQITAFLGRNPDLELVKDRQFTPQDGGDGFYLALINTRKT</sequence>
<dbReference type="PANTHER" id="PTHR22807">
    <property type="entry name" value="NOP2 YEAST -RELATED NOL1/NOP2/FMU SUN DOMAIN-CONTAINING"/>
    <property type="match status" value="1"/>
</dbReference>
<dbReference type="InterPro" id="IPR023267">
    <property type="entry name" value="RCMT"/>
</dbReference>
<dbReference type="Pfam" id="PF22458">
    <property type="entry name" value="RsmF-B_ferredox"/>
    <property type="match status" value="1"/>
</dbReference>
<feature type="binding site" evidence="5">
    <location>
        <position position="284"/>
    </location>
    <ligand>
        <name>S-adenosyl-L-methionine</name>
        <dbReference type="ChEBI" id="CHEBI:59789"/>
    </ligand>
</feature>
<accession>A0A2W7QUG3</accession>
<reference evidence="7 8" key="1">
    <citation type="submission" date="2018-06" db="EMBL/GenBank/DDBJ databases">
        <title>Genomic Encyclopedia of Archaeal and Bacterial Type Strains, Phase II (KMG-II): from individual species to whole genera.</title>
        <authorList>
            <person name="Goeker M."/>
        </authorList>
    </citation>
    <scope>NUCLEOTIDE SEQUENCE [LARGE SCALE GENOMIC DNA]</scope>
    <source>
        <strain evidence="7 8">DSM 13087</strain>
    </source>
</reference>